<name>A0AA50DEY2_9GAMM</name>
<dbReference type="Proteomes" id="UP001228139">
    <property type="component" value="Chromosome"/>
</dbReference>
<gene>
    <name evidence="1" type="ORF">Q3V30_11400</name>
</gene>
<dbReference type="AlphaFoldDB" id="A0AA50DEY2"/>
<dbReference type="EMBL" id="CP132353">
    <property type="protein sequence ID" value="WLS77099.1"/>
    <property type="molecule type" value="Genomic_DNA"/>
</dbReference>
<evidence type="ECO:0000313" key="2">
    <source>
        <dbReference type="Proteomes" id="UP001228139"/>
    </source>
</evidence>
<dbReference type="KEGG" id="epi:Q3V30_11400"/>
<evidence type="ECO:0000313" key="1">
    <source>
        <dbReference type="EMBL" id="WLS77099.1"/>
    </source>
</evidence>
<accession>A0AA50DEY2</accession>
<organism evidence="1 2">
    <name type="scientific">Erwinia pyri</name>
    <dbReference type="NCBI Taxonomy" id="3062598"/>
    <lineage>
        <taxon>Bacteria</taxon>
        <taxon>Pseudomonadati</taxon>
        <taxon>Pseudomonadota</taxon>
        <taxon>Gammaproteobacteria</taxon>
        <taxon>Enterobacterales</taxon>
        <taxon>Erwiniaceae</taxon>
        <taxon>Erwinia</taxon>
    </lineage>
</organism>
<keyword evidence="2" id="KW-1185">Reference proteome</keyword>
<sequence length="89" mass="10294">MSKSLSAEKGKKWRVCKYKLLFTVGFQNLISNIARHPFFNTLKREKDVKYVSAMLPMMVQCFQPARSQSTSLFLFSKRRWGSYASCDSG</sequence>
<reference evidence="1 2" key="1">
    <citation type="submission" date="2023-07" db="EMBL/GenBank/DDBJ databases">
        <title>Pathogenic bacteria of pear tree diseases.</title>
        <authorList>
            <person name="Zhang Z."/>
            <person name="He L."/>
            <person name="Huang R."/>
        </authorList>
    </citation>
    <scope>NUCLEOTIDE SEQUENCE [LARGE SCALE GENOMIC DNA]</scope>
    <source>
        <strain evidence="1 2">DE2</strain>
    </source>
</reference>
<protein>
    <submittedName>
        <fullName evidence="1">Uncharacterized protein</fullName>
    </submittedName>
</protein>
<proteinExistence type="predicted"/>
<dbReference type="RefSeq" id="WP_306205705.1">
    <property type="nucleotide sequence ID" value="NZ_CP132353.1"/>
</dbReference>